<evidence type="ECO:0008006" key="3">
    <source>
        <dbReference type="Google" id="ProtNLM"/>
    </source>
</evidence>
<proteinExistence type="predicted"/>
<dbReference type="OrthoDB" id="1750221at2759"/>
<gene>
    <name evidence="1" type="ORF">J1N35_036962</name>
</gene>
<dbReference type="AlphaFoldDB" id="A0A9D3UJ82"/>
<sequence length="241" mass="27611">MNAFQMALEDCRLNDLGFVGRWFTWERGKFLDTNIREHLDREFRRQILELNDRNGRRTSSNKEILKLASDYFSNLFSASEMGSDEHVFGLVEKRVTESMNDIILKQFTEEDTGSAVKMMAPLKVTGVDGFSAIFFKDDCILFGDASCEGARVVRDVIREYEIISGQRVNFDKSLIYFGDLLSAKNRSYPTFTWKSICSSQELIAEGLVLRVGSGARINIWNDSWLLGRENNRISVQKIMPS</sequence>
<comment type="caution">
    <text evidence="1">The sequence shown here is derived from an EMBL/GenBank/DDBJ whole genome shotgun (WGS) entry which is preliminary data.</text>
</comment>
<protein>
    <recommendedName>
        <fullName evidence="3">Reverse transcriptase</fullName>
    </recommendedName>
</protein>
<reference evidence="1 2" key="1">
    <citation type="journal article" date="2021" name="Plant Biotechnol. J.">
        <title>Multi-omics assisted identification of the key and species-specific regulatory components of drought-tolerant mechanisms in Gossypium stocksii.</title>
        <authorList>
            <person name="Yu D."/>
            <person name="Ke L."/>
            <person name="Zhang D."/>
            <person name="Wu Y."/>
            <person name="Sun Y."/>
            <person name="Mei J."/>
            <person name="Sun J."/>
            <person name="Sun Y."/>
        </authorList>
    </citation>
    <scope>NUCLEOTIDE SEQUENCE [LARGE SCALE GENOMIC DNA]</scope>
    <source>
        <strain evidence="2">cv. E1</strain>
        <tissue evidence="1">Leaf</tissue>
    </source>
</reference>
<dbReference type="EMBL" id="JAIQCV010000011">
    <property type="protein sequence ID" value="KAH1046178.1"/>
    <property type="molecule type" value="Genomic_DNA"/>
</dbReference>
<evidence type="ECO:0000313" key="1">
    <source>
        <dbReference type="EMBL" id="KAH1046178.1"/>
    </source>
</evidence>
<name>A0A9D3UJ82_9ROSI</name>
<evidence type="ECO:0000313" key="2">
    <source>
        <dbReference type="Proteomes" id="UP000828251"/>
    </source>
</evidence>
<dbReference type="Proteomes" id="UP000828251">
    <property type="component" value="Unassembled WGS sequence"/>
</dbReference>
<keyword evidence="2" id="KW-1185">Reference proteome</keyword>
<accession>A0A9D3UJ82</accession>
<organism evidence="1 2">
    <name type="scientific">Gossypium stocksii</name>
    <dbReference type="NCBI Taxonomy" id="47602"/>
    <lineage>
        <taxon>Eukaryota</taxon>
        <taxon>Viridiplantae</taxon>
        <taxon>Streptophyta</taxon>
        <taxon>Embryophyta</taxon>
        <taxon>Tracheophyta</taxon>
        <taxon>Spermatophyta</taxon>
        <taxon>Magnoliopsida</taxon>
        <taxon>eudicotyledons</taxon>
        <taxon>Gunneridae</taxon>
        <taxon>Pentapetalae</taxon>
        <taxon>rosids</taxon>
        <taxon>malvids</taxon>
        <taxon>Malvales</taxon>
        <taxon>Malvaceae</taxon>
        <taxon>Malvoideae</taxon>
        <taxon>Gossypium</taxon>
    </lineage>
</organism>